<protein>
    <recommendedName>
        <fullName evidence="6">OCRE domain-containing protein</fullName>
    </recommendedName>
</protein>
<dbReference type="AlphaFoldDB" id="A0A8S1CG32"/>
<dbReference type="InterPro" id="IPR050468">
    <property type="entry name" value="Cuticle_Struct_Prot"/>
</dbReference>
<feature type="signal peptide" evidence="3">
    <location>
        <begin position="1"/>
        <end position="20"/>
    </location>
</feature>
<dbReference type="PROSITE" id="PS51155">
    <property type="entry name" value="CHIT_BIND_RR_2"/>
    <property type="match status" value="1"/>
</dbReference>
<comment type="caution">
    <text evidence="4">The sequence shown here is derived from an EMBL/GenBank/DDBJ whole genome shotgun (WGS) entry which is preliminary data.</text>
</comment>
<dbReference type="GO" id="GO:0062129">
    <property type="term" value="C:chitin-based extracellular matrix"/>
    <property type="evidence" value="ECO:0007669"/>
    <property type="project" value="TreeGrafter"/>
</dbReference>
<proteinExistence type="predicted"/>
<feature type="chain" id="PRO_5035856916" description="OCRE domain-containing protein" evidence="3">
    <location>
        <begin position="21"/>
        <end position="385"/>
    </location>
</feature>
<dbReference type="Proteomes" id="UP000494165">
    <property type="component" value="Unassembled WGS sequence"/>
</dbReference>
<feature type="compositionally biased region" description="Low complexity" evidence="2">
    <location>
        <begin position="190"/>
        <end position="202"/>
    </location>
</feature>
<evidence type="ECO:0000313" key="5">
    <source>
        <dbReference type="Proteomes" id="UP000494165"/>
    </source>
</evidence>
<gene>
    <name evidence="4" type="ORF">CLODIP_2_CD08437</name>
</gene>
<dbReference type="EMBL" id="CADEPI010000035">
    <property type="protein sequence ID" value="CAB3367926.1"/>
    <property type="molecule type" value="Genomic_DNA"/>
</dbReference>
<dbReference type="PANTHER" id="PTHR10380:SF2">
    <property type="entry name" value="AGAP003037-PA"/>
    <property type="match status" value="1"/>
</dbReference>
<dbReference type="GO" id="GO:0008010">
    <property type="term" value="F:structural constituent of chitin-based larval cuticle"/>
    <property type="evidence" value="ECO:0007669"/>
    <property type="project" value="TreeGrafter"/>
</dbReference>
<reference evidence="4 5" key="1">
    <citation type="submission" date="2020-04" db="EMBL/GenBank/DDBJ databases">
        <authorList>
            <person name="Alioto T."/>
            <person name="Alioto T."/>
            <person name="Gomez Garrido J."/>
        </authorList>
    </citation>
    <scope>NUCLEOTIDE SEQUENCE [LARGE SCALE GENOMIC DNA]</scope>
</reference>
<feature type="region of interest" description="Disordered" evidence="2">
    <location>
        <begin position="327"/>
        <end position="368"/>
    </location>
</feature>
<accession>A0A8S1CG32</accession>
<name>A0A8S1CG32_9INSE</name>
<dbReference type="PRINTS" id="PR00947">
    <property type="entry name" value="CUTICLE"/>
</dbReference>
<feature type="compositionally biased region" description="Low complexity" evidence="2">
    <location>
        <begin position="352"/>
        <end position="362"/>
    </location>
</feature>
<keyword evidence="5" id="KW-1185">Reference proteome</keyword>
<evidence type="ECO:0000256" key="3">
    <source>
        <dbReference type="SAM" id="SignalP"/>
    </source>
</evidence>
<evidence type="ECO:0000313" key="4">
    <source>
        <dbReference type="EMBL" id="CAB3367926.1"/>
    </source>
</evidence>
<dbReference type="PANTHER" id="PTHR10380">
    <property type="entry name" value="CUTICLE PROTEIN"/>
    <property type="match status" value="1"/>
</dbReference>
<keyword evidence="1" id="KW-0193">Cuticle</keyword>
<feature type="region of interest" description="Disordered" evidence="2">
    <location>
        <begin position="154"/>
        <end position="202"/>
    </location>
</feature>
<dbReference type="OrthoDB" id="7222477at2759"/>
<sequence length="385" mass="41969">MAKLQIALLVLACVASAALAQQRRVVRVRQRLLPQVEEQQEQHQAVAQARADPEYSIYHAVPAQESQEYDEQPRPVLRQQVARNRAEVQRAIASPRTKEAAAAKEVVQTIRNYNTINDDGSFTFGYEAADGSFKEETRGVDCVVRGKYGYIDPDGNKREFTYVSGNPCDPNNPDPDEDDDQSEEEEDSNENVPKARPVVRPAVRPNVARVRPTASAAPTTPVFQNQYQGQRIARPTPAAVSVTPNPVVHHTASPTVTTFRPENYPVAVTAAPTRIAKPFAPVTPPINSAGSINFEEELSKFQQKVVATPTPAAVTFTRQPVQAQSFAPASNAIPLRASPAPLPLPKRPPVPETRTTTHSSFSTPPPASTRLCCTSSCPRALASSR</sequence>
<dbReference type="InterPro" id="IPR000618">
    <property type="entry name" value="Insect_cuticle"/>
</dbReference>
<feature type="compositionally biased region" description="Pro residues" evidence="2">
    <location>
        <begin position="340"/>
        <end position="351"/>
    </location>
</feature>
<evidence type="ECO:0000256" key="1">
    <source>
        <dbReference type="PROSITE-ProRule" id="PRU00497"/>
    </source>
</evidence>
<organism evidence="4 5">
    <name type="scientific">Cloeon dipterum</name>
    <dbReference type="NCBI Taxonomy" id="197152"/>
    <lineage>
        <taxon>Eukaryota</taxon>
        <taxon>Metazoa</taxon>
        <taxon>Ecdysozoa</taxon>
        <taxon>Arthropoda</taxon>
        <taxon>Hexapoda</taxon>
        <taxon>Insecta</taxon>
        <taxon>Pterygota</taxon>
        <taxon>Palaeoptera</taxon>
        <taxon>Ephemeroptera</taxon>
        <taxon>Pisciforma</taxon>
        <taxon>Baetidae</taxon>
        <taxon>Cloeon</taxon>
    </lineage>
</organism>
<evidence type="ECO:0008006" key="6">
    <source>
        <dbReference type="Google" id="ProtNLM"/>
    </source>
</evidence>
<keyword evidence="3" id="KW-0732">Signal</keyword>
<dbReference type="Pfam" id="PF00379">
    <property type="entry name" value="Chitin_bind_4"/>
    <property type="match status" value="1"/>
</dbReference>
<feature type="compositionally biased region" description="Acidic residues" evidence="2">
    <location>
        <begin position="174"/>
        <end position="189"/>
    </location>
</feature>
<evidence type="ECO:0000256" key="2">
    <source>
        <dbReference type="SAM" id="MobiDB-lite"/>
    </source>
</evidence>